<comment type="caution">
    <text evidence="1">The sequence shown here is derived from an EMBL/GenBank/DDBJ whole genome shotgun (WGS) entry which is preliminary data.</text>
</comment>
<evidence type="ECO:0000313" key="2">
    <source>
        <dbReference type="Proteomes" id="UP001184376"/>
    </source>
</evidence>
<accession>A0ACC6IU96</accession>
<reference evidence="1" key="1">
    <citation type="submission" date="2023-07" db="EMBL/GenBank/DDBJ databases">
        <title>Sorghum-associated microbial communities from plants grown in Nebraska, USA.</title>
        <authorList>
            <person name="Schachtman D."/>
        </authorList>
    </citation>
    <scope>NUCLEOTIDE SEQUENCE</scope>
    <source>
        <strain evidence="1">DS1280</strain>
    </source>
</reference>
<evidence type="ECO:0000313" key="1">
    <source>
        <dbReference type="EMBL" id="MDR6441355.1"/>
    </source>
</evidence>
<dbReference type="Proteomes" id="UP001184376">
    <property type="component" value="Unassembled WGS sequence"/>
</dbReference>
<sequence>MKKSLSAIGLLAAIGSVQAQNILLHVDDTAITFVSKGTLLYNGGGLQTRGNGTIENHGNVIVSGTASDSFKTITTAGTDKAEGTVTGNFVNKLNEPTAYASANENNPAATPVYTYGQLYISGIPQSNITGIVDQEYRSIKHGSYQQIGMPFYDKTASTLSTELGKTFNNTRYSQNEILWSNNVNTVSTNFSISSKLGVTNPGSTYYMLGGSGLDLGTNTRILSGRPLTDIGSAVTLQNAAANVNFGTNGSAVNMYNEPYNTYVQDGFEIASGGTAWQGNFGKNIYSLANPFLTNLDLFNIAQNEPAANGDGVYLSNIYGIRLQPATVVTTAGGTQSTGAFKFVTYNSGVPTGDIDYLMVRPLETFAIKLNDNTAADQLNFANLRRFNYYSRSGNTDYSVAANKNGTGTVKQLGVIGLDVNGNEISRTYYVVYPEGVTGHSPNARTQITNSSANAIGTFEEALNGGYDTNYMNQYWLYINEANEFNFKGKNIKLVNYDLNKIKSYKFEIRENAQLVSTGTHALSTGIGFYYKSPSGTAQQAKQGDIIPVNDAEFDLYYGEPSNLVLATDDTKRPSRTMVVYNPQITNYIVRFDPKWKKADIEVYDMSGKLIISKKAVNTSTDFVIELDKQVKSTYVVKVVSDNGEVVNTKILK</sequence>
<name>A0ACC6IU96_9FLAO</name>
<proteinExistence type="predicted"/>
<keyword evidence="2" id="KW-1185">Reference proteome</keyword>
<protein>
    <submittedName>
        <fullName evidence="1">Uncharacterized protein</fullName>
    </submittedName>
</protein>
<gene>
    <name evidence="1" type="ORF">J2795_002055</name>
</gene>
<dbReference type="EMBL" id="JAVDRG010000002">
    <property type="protein sequence ID" value="MDR6441355.1"/>
    <property type="molecule type" value="Genomic_DNA"/>
</dbReference>
<organism evidence="1 2">
    <name type="scientific">Chryseobacterium bernardetii</name>
    <dbReference type="NCBI Taxonomy" id="1241978"/>
    <lineage>
        <taxon>Bacteria</taxon>
        <taxon>Pseudomonadati</taxon>
        <taxon>Bacteroidota</taxon>
        <taxon>Flavobacteriia</taxon>
        <taxon>Flavobacteriales</taxon>
        <taxon>Weeksellaceae</taxon>
        <taxon>Chryseobacterium group</taxon>
        <taxon>Chryseobacterium</taxon>
    </lineage>
</organism>